<evidence type="ECO:0000256" key="3">
    <source>
        <dbReference type="ARBA" id="ARBA00022448"/>
    </source>
</evidence>
<sequence>MKRKTIWIAGVALLVVAVAGAMNFRNGKDTLVEVQTADVKLETIIQKVNATGRIQPKTQVRISADVSGKIMALHVEEGQSVEKGQLLIELDRERYLAAVERAEANVRSAQANAKLILQNRNKAEKDYDRARDMIARKLESQSAMDSFEAAYQVEIARYEAALDDVEQARATLKQAQDDLSKTTIYSPMAGTISDLDKEEGEIAIGSQFQEDMILIVADLREMEAQVNVDENDIVNVQIGQQAEVEVDALLGETLRGTVYEIANTANTSEPGTNNQKTEFEVKVAIDGEISRLRPGMTASADMFTMTKENVVGVPIQSVAVRTIDQLTLENESVEEAEQRFSADADGFVEIVFCIENGKAVARQVKTGIQSDNMIEIVSGVQAGDVVVTGSYRAISADLNNGAEVTINNDGDKRNRA</sequence>
<reference evidence="8 9" key="1">
    <citation type="submission" date="2016-06" db="EMBL/GenBank/DDBJ databases">
        <title>Complete genome sequence of a deep-branching marine Gamma Proteobacterium Woeseia oceani type strain XK5.</title>
        <authorList>
            <person name="Mu D."/>
            <person name="Du Z."/>
        </authorList>
    </citation>
    <scope>NUCLEOTIDE SEQUENCE [LARGE SCALE GENOMIC DNA]</scope>
    <source>
        <strain evidence="8 9">XK5</strain>
    </source>
</reference>
<dbReference type="RefSeq" id="WP_068612238.1">
    <property type="nucleotide sequence ID" value="NZ_CP016268.1"/>
</dbReference>
<name>A0A193LCH0_9GAMM</name>
<gene>
    <name evidence="8" type="ORF">BA177_01865</name>
</gene>
<evidence type="ECO:0000313" key="8">
    <source>
        <dbReference type="EMBL" id="ANO50131.1"/>
    </source>
</evidence>
<dbReference type="Gene3D" id="1.10.287.470">
    <property type="entry name" value="Helix hairpin bin"/>
    <property type="match status" value="1"/>
</dbReference>
<dbReference type="Gene3D" id="2.40.50.100">
    <property type="match status" value="1"/>
</dbReference>
<evidence type="ECO:0000259" key="5">
    <source>
        <dbReference type="Pfam" id="PF25917"/>
    </source>
</evidence>
<feature type="domain" description="Multidrug resistance protein MdtA-like barrel-sandwich hybrid" evidence="5">
    <location>
        <begin position="59"/>
        <end position="208"/>
    </location>
</feature>
<comment type="similarity">
    <text evidence="2">Belongs to the membrane fusion protein (MFP) (TC 8.A.1) family.</text>
</comment>
<dbReference type="Pfam" id="PF25990">
    <property type="entry name" value="Beta-barrel_YknX"/>
    <property type="match status" value="1"/>
</dbReference>
<evidence type="ECO:0000313" key="9">
    <source>
        <dbReference type="Proteomes" id="UP000092695"/>
    </source>
</evidence>
<dbReference type="SUPFAM" id="SSF111369">
    <property type="entry name" value="HlyD-like secretion proteins"/>
    <property type="match status" value="1"/>
</dbReference>
<dbReference type="InterPro" id="IPR058625">
    <property type="entry name" value="MdtA-like_BSH"/>
</dbReference>
<feature type="domain" description="YknX-like beta-barrel" evidence="7">
    <location>
        <begin position="223"/>
        <end position="299"/>
    </location>
</feature>
<dbReference type="InterPro" id="IPR006143">
    <property type="entry name" value="RND_pump_MFP"/>
</dbReference>
<evidence type="ECO:0000256" key="1">
    <source>
        <dbReference type="ARBA" id="ARBA00004196"/>
    </source>
</evidence>
<dbReference type="PANTHER" id="PTHR30469">
    <property type="entry name" value="MULTIDRUG RESISTANCE PROTEIN MDTA"/>
    <property type="match status" value="1"/>
</dbReference>
<proteinExistence type="inferred from homology"/>
<dbReference type="InterPro" id="IPR058636">
    <property type="entry name" value="Beta-barrel_YknX"/>
</dbReference>
<dbReference type="NCBIfam" id="TIGR01730">
    <property type="entry name" value="RND_mfp"/>
    <property type="match status" value="1"/>
</dbReference>
<dbReference type="GO" id="GO:0015562">
    <property type="term" value="F:efflux transmembrane transporter activity"/>
    <property type="evidence" value="ECO:0007669"/>
    <property type="project" value="TreeGrafter"/>
</dbReference>
<dbReference type="PANTHER" id="PTHR30469:SF33">
    <property type="entry name" value="SLR1207 PROTEIN"/>
    <property type="match status" value="1"/>
</dbReference>
<keyword evidence="4" id="KW-0175">Coiled coil</keyword>
<comment type="subcellular location">
    <subcellularLocation>
        <location evidence="1">Cell envelope</location>
    </subcellularLocation>
</comment>
<dbReference type="AlphaFoldDB" id="A0A193LCH0"/>
<dbReference type="GO" id="GO:1990281">
    <property type="term" value="C:efflux pump complex"/>
    <property type="evidence" value="ECO:0007669"/>
    <property type="project" value="TreeGrafter"/>
</dbReference>
<protein>
    <submittedName>
        <fullName evidence="8">Uncharacterized protein</fullName>
    </submittedName>
</protein>
<dbReference type="PRINTS" id="PR01490">
    <property type="entry name" value="RTXTOXIND"/>
</dbReference>
<evidence type="ECO:0000256" key="4">
    <source>
        <dbReference type="SAM" id="Coils"/>
    </source>
</evidence>
<dbReference type="Gene3D" id="2.40.30.170">
    <property type="match status" value="1"/>
</dbReference>
<feature type="coiled-coil region" evidence="4">
    <location>
        <begin position="92"/>
        <end position="182"/>
    </location>
</feature>
<keyword evidence="3" id="KW-0813">Transport</keyword>
<dbReference type="InterPro" id="IPR058627">
    <property type="entry name" value="MdtA-like_C"/>
</dbReference>
<evidence type="ECO:0000256" key="2">
    <source>
        <dbReference type="ARBA" id="ARBA00009477"/>
    </source>
</evidence>
<dbReference type="Pfam" id="PF25967">
    <property type="entry name" value="RND-MFP_C"/>
    <property type="match status" value="1"/>
</dbReference>
<dbReference type="OrthoDB" id="2110899at2"/>
<dbReference type="STRING" id="1548547.BA177_01865"/>
<dbReference type="Proteomes" id="UP000092695">
    <property type="component" value="Chromosome"/>
</dbReference>
<dbReference type="EMBL" id="CP016268">
    <property type="protein sequence ID" value="ANO50131.1"/>
    <property type="molecule type" value="Genomic_DNA"/>
</dbReference>
<organism evidence="8 9">
    <name type="scientific">Woeseia oceani</name>
    <dbReference type="NCBI Taxonomy" id="1548547"/>
    <lineage>
        <taxon>Bacteria</taxon>
        <taxon>Pseudomonadati</taxon>
        <taxon>Pseudomonadota</taxon>
        <taxon>Gammaproteobacteria</taxon>
        <taxon>Woeseiales</taxon>
        <taxon>Woeseiaceae</taxon>
        <taxon>Woeseia</taxon>
    </lineage>
</organism>
<keyword evidence="9" id="KW-1185">Reference proteome</keyword>
<dbReference type="Gene3D" id="2.40.420.20">
    <property type="match status" value="1"/>
</dbReference>
<evidence type="ECO:0000259" key="7">
    <source>
        <dbReference type="Pfam" id="PF25990"/>
    </source>
</evidence>
<evidence type="ECO:0000259" key="6">
    <source>
        <dbReference type="Pfam" id="PF25967"/>
    </source>
</evidence>
<accession>A0A193LCH0</accession>
<dbReference type="KEGG" id="woc:BA177_01865"/>
<feature type="domain" description="Multidrug resistance protein MdtA-like C-terminal permuted SH3" evidence="6">
    <location>
        <begin position="355"/>
        <end position="389"/>
    </location>
</feature>
<dbReference type="Pfam" id="PF25917">
    <property type="entry name" value="BSH_RND"/>
    <property type="match status" value="1"/>
</dbReference>